<evidence type="ECO:0000313" key="1">
    <source>
        <dbReference type="EMBL" id="MDT0306841.1"/>
    </source>
</evidence>
<dbReference type="InterPro" id="IPR036397">
    <property type="entry name" value="RNaseH_sf"/>
</dbReference>
<dbReference type="InterPro" id="IPR012337">
    <property type="entry name" value="RNaseH-like_sf"/>
</dbReference>
<dbReference type="Gene3D" id="3.30.420.10">
    <property type="entry name" value="Ribonuclease H-like superfamily/Ribonuclease H"/>
    <property type="match status" value="1"/>
</dbReference>
<accession>A0ABU2L5K7</accession>
<gene>
    <name evidence="1" type="ORF">RM780_07675</name>
</gene>
<name>A0ABU2L5K7_9ACTN</name>
<keyword evidence="1" id="KW-0255">Endonuclease</keyword>
<sequence length="173" mass="17952">MTARPPAVVGLDLSLTGTGIAQADGSTTTVRTRASAGDRRLLTIALAVRDAVSITDGVDLVVIEDLPKHAMAAGITGMVHGVARAVLLETGTPYVTVAPATLKAYATGKGSGDKTAMALAAFKRAGAEFADDNQCDAWWLRAAGLDRLGAPLFGLPAAQRDRLDRVAWPEVSR</sequence>
<proteinExistence type="predicted"/>
<dbReference type="EMBL" id="JAVREN010000008">
    <property type="protein sequence ID" value="MDT0306841.1"/>
    <property type="molecule type" value="Genomic_DNA"/>
</dbReference>
<protein>
    <submittedName>
        <fullName evidence="1">Holliday junction endonuclease</fullName>
    </submittedName>
</protein>
<comment type="caution">
    <text evidence="1">The sequence shown here is derived from an EMBL/GenBank/DDBJ whole genome shotgun (WGS) entry which is preliminary data.</text>
</comment>
<keyword evidence="1" id="KW-0378">Hydrolase</keyword>
<evidence type="ECO:0000313" key="2">
    <source>
        <dbReference type="Proteomes" id="UP001183388"/>
    </source>
</evidence>
<keyword evidence="2" id="KW-1185">Reference proteome</keyword>
<keyword evidence="1" id="KW-0540">Nuclease</keyword>
<dbReference type="RefSeq" id="WP_311629779.1">
    <property type="nucleotide sequence ID" value="NZ_JAVREN010000008.1"/>
</dbReference>
<organism evidence="1 2">
    <name type="scientific">Streptomyces boetiae</name>
    <dbReference type="NCBI Taxonomy" id="3075541"/>
    <lineage>
        <taxon>Bacteria</taxon>
        <taxon>Bacillati</taxon>
        <taxon>Actinomycetota</taxon>
        <taxon>Actinomycetes</taxon>
        <taxon>Kitasatosporales</taxon>
        <taxon>Streptomycetaceae</taxon>
        <taxon>Streptomyces</taxon>
    </lineage>
</organism>
<reference evidence="2" key="1">
    <citation type="submission" date="2023-07" db="EMBL/GenBank/DDBJ databases">
        <title>30 novel species of actinomycetes from the DSMZ collection.</title>
        <authorList>
            <person name="Nouioui I."/>
        </authorList>
    </citation>
    <scope>NUCLEOTIDE SEQUENCE [LARGE SCALE GENOMIC DNA]</scope>
    <source>
        <strain evidence="2">DSM 44917</strain>
    </source>
</reference>
<dbReference type="GO" id="GO:0004519">
    <property type="term" value="F:endonuclease activity"/>
    <property type="evidence" value="ECO:0007669"/>
    <property type="project" value="UniProtKB-KW"/>
</dbReference>
<dbReference type="SUPFAM" id="SSF53098">
    <property type="entry name" value="Ribonuclease H-like"/>
    <property type="match status" value="1"/>
</dbReference>
<dbReference type="Proteomes" id="UP001183388">
    <property type="component" value="Unassembled WGS sequence"/>
</dbReference>